<dbReference type="AlphaFoldDB" id="A0A164PXA1"/>
<evidence type="ECO:0000256" key="1">
    <source>
        <dbReference type="SAM" id="Coils"/>
    </source>
</evidence>
<accession>A0A164PXA1</accession>
<evidence type="ECO:0008006" key="4">
    <source>
        <dbReference type="Google" id="ProtNLM"/>
    </source>
</evidence>
<evidence type="ECO:0000313" key="2">
    <source>
        <dbReference type="EMBL" id="KZS07232.1"/>
    </source>
</evidence>
<dbReference type="InterPro" id="IPR043502">
    <property type="entry name" value="DNA/RNA_pol_sf"/>
</dbReference>
<dbReference type="GO" id="GO:0071897">
    <property type="term" value="P:DNA biosynthetic process"/>
    <property type="evidence" value="ECO:0007669"/>
    <property type="project" value="UniProtKB-ARBA"/>
</dbReference>
<proteinExistence type="predicted"/>
<dbReference type="PANTHER" id="PTHR47331">
    <property type="entry name" value="PHD-TYPE DOMAIN-CONTAINING PROTEIN"/>
    <property type="match status" value="1"/>
</dbReference>
<dbReference type="Proteomes" id="UP000076858">
    <property type="component" value="Unassembled WGS sequence"/>
</dbReference>
<dbReference type="PANTHER" id="PTHR47331:SF5">
    <property type="entry name" value="RIBONUCLEASE H"/>
    <property type="match status" value="1"/>
</dbReference>
<sequence>MLITLKGGTLITLKGGILITLKGGTLITLKGGTLITSVSTKTRSGTLITTISAEMRGGTLITLVSAKTRRKLTYTSILAGTRSVHTRGVHINTETERLRTTMKRQHTNLVARIHGMINRRASRVEVEVLSATLANVLERITAVNDQYVITGGLDEQEQAAAETYIQEVAALSEQAQLAIGGYAHAVANRTAWNVTDSNAGRVLQPIPLTIAEEVPENEIVNHNPIVSGLAKSRNHEDDIGGTQAARNITAAQQPTIGALISNLDGDKSARNASDEAHQAKRRRIELEFELERKRVERSRKMDDLLRQSEREEEDLKMAIERERILAGAFEGAISLSPRKINWPVLKKNWSHLADLNLPAIDSSKVGVLIGADQLSAHVQRGIREPIEEDGPTAVLTQFGWSVIGKIPHFLVAGPSKRKSVNIQSIAQDVALCSLVEQFHSTESFGTDASVPALISTEDARVLKVLESSALFIGCGWQVELPLKSEGFVFPNNRKQAVSRFYGMERRLSLPENQQYAERYNNIVNKLIESGTASIVHPSAINEPKGMVWYLPHHFVEYPNKPGKIRVVMDCAASFSQVSLNNQLFRGPPLLPKLVGVLLRSRECLFALSADIAAFYHRVGIPAKHQSLQRFVFREFGSNKPLRTYQMTTLVFGAVHASTAAIWVLQHAVSQNKNYPEVASTNKK</sequence>
<keyword evidence="3" id="KW-1185">Reference proteome</keyword>
<evidence type="ECO:0000313" key="3">
    <source>
        <dbReference type="Proteomes" id="UP000076858"/>
    </source>
</evidence>
<keyword evidence="1" id="KW-0175">Coiled coil</keyword>
<protein>
    <recommendedName>
        <fullName evidence="4">Reverse transcriptase domain-containing protein</fullName>
    </recommendedName>
</protein>
<dbReference type="EMBL" id="LRGB01002536">
    <property type="protein sequence ID" value="KZS07232.1"/>
    <property type="molecule type" value="Genomic_DNA"/>
</dbReference>
<organism evidence="2 3">
    <name type="scientific">Daphnia magna</name>
    <dbReference type="NCBI Taxonomy" id="35525"/>
    <lineage>
        <taxon>Eukaryota</taxon>
        <taxon>Metazoa</taxon>
        <taxon>Ecdysozoa</taxon>
        <taxon>Arthropoda</taxon>
        <taxon>Crustacea</taxon>
        <taxon>Branchiopoda</taxon>
        <taxon>Diplostraca</taxon>
        <taxon>Cladocera</taxon>
        <taxon>Anomopoda</taxon>
        <taxon>Daphniidae</taxon>
        <taxon>Daphnia</taxon>
    </lineage>
</organism>
<gene>
    <name evidence="2" type="ORF">APZ42_029140</name>
</gene>
<dbReference type="SUPFAM" id="SSF56672">
    <property type="entry name" value="DNA/RNA polymerases"/>
    <property type="match status" value="1"/>
</dbReference>
<reference evidence="2 3" key="1">
    <citation type="submission" date="2016-03" db="EMBL/GenBank/DDBJ databases">
        <title>EvidentialGene: Evidence-directed Construction of Genes on Genomes.</title>
        <authorList>
            <person name="Gilbert D.G."/>
            <person name="Choi J.-H."/>
            <person name="Mockaitis K."/>
            <person name="Colbourne J."/>
            <person name="Pfrender M."/>
        </authorList>
    </citation>
    <scope>NUCLEOTIDE SEQUENCE [LARGE SCALE GENOMIC DNA]</scope>
    <source>
        <strain evidence="2 3">Xinb3</strain>
        <tissue evidence="2">Complete organism</tissue>
    </source>
</reference>
<feature type="coiled-coil region" evidence="1">
    <location>
        <begin position="269"/>
        <end position="325"/>
    </location>
</feature>
<comment type="caution">
    <text evidence="2">The sequence shown here is derived from an EMBL/GenBank/DDBJ whole genome shotgun (WGS) entry which is preliminary data.</text>
</comment>
<name>A0A164PXA1_9CRUS</name>
<dbReference type="OrthoDB" id="7444419at2759"/>
<dbReference type="STRING" id="35525.A0A164PXA1"/>